<accession>X5DNK1</accession>
<evidence type="ECO:0000313" key="3">
    <source>
        <dbReference type="Proteomes" id="UP000023703"/>
    </source>
</evidence>
<dbReference type="HOGENOM" id="CLU_1048532_0_0_11"/>
<organism evidence="2 3">
    <name type="scientific">Corynebacterium glyciniphilum AJ 3170</name>
    <dbReference type="NCBI Taxonomy" id="1404245"/>
    <lineage>
        <taxon>Bacteria</taxon>
        <taxon>Bacillati</taxon>
        <taxon>Actinomycetota</taxon>
        <taxon>Actinomycetes</taxon>
        <taxon>Mycobacteriales</taxon>
        <taxon>Corynebacteriaceae</taxon>
        <taxon>Corynebacterium</taxon>
    </lineage>
</organism>
<feature type="transmembrane region" description="Helical" evidence="1">
    <location>
        <begin position="44"/>
        <end position="62"/>
    </location>
</feature>
<keyword evidence="3" id="KW-1185">Reference proteome</keyword>
<dbReference type="OrthoDB" id="4405760at2"/>
<dbReference type="Proteomes" id="UP000023703">
    <property type="component" value="Chromosome"/>
</dbReference>
<protein>
    <submittedName>
        <fullName evidence="2">Putative membrane protein</fullName>
    </submittedName>
</protein>
<name>X5DNK1_9CORY</name>
<reference evidence="2 3" key="1">
    <citation type="journal article" date="2015" name="Int. J. Syst. Evol. Microbiol.">
        <title>Revisiting Corynebacterium glyciniphilum (ex Kubota et al., 1972) sp. nov., nom. rev., isolated from putrefied banana.</title>
        <authorList>
            <person name="Al-Dilaimi A."/>
            <person name="Bednarz H."/>
            <person name="Lomker A."/>
            <person name="Niehaus K."/>
            <person name="Kalinowski J."/>
            <person name="Ruckert C."/>
        </authorList>
    </citation>
    <scope>NUCLEOTIDE SEQUENCE [LARGE SCALE GENOMIC DNA]</scope>
    <source>
        <strain evidence="2">AJ 3170</strain>
    </source>
</reference>
<evidence type="ECO:0000256" key="1">
    <source>
        <dbReference type="SAM" id="Phobius"/>
    </source>
</evidence>
<keyword evidence="1" id="KW-1133">Transmembrane helix</keyword>
<dbReference type="EMBL" id="CP006842">
    <property type="protein sequence ID" value="AHW64733.1"/>
    <property type="molecule type" value="Genomic_DNA"/>
</dbReference>
<feature type="transmembrane region" description="Helical" evidence="1">
    <location>
        <begin position="21"/>
        <end position="38"/>
    </location>
</feature>
<evidence type="ECO:0000313" key="2">
    <source>
        <dbReference type="EMBL" id="AHW64733.1"/>
    </source>
</evidence>
<feature type="transmembrane region" description="Helical" evidence="1">
    <location>
        <begin position="128"/>
        <end position="148"/>
    </location>
</feature>
<proteinExistence type="predicted"/>
<feature type="transmembrane region" description="Helical" evidence="1">
    <location>
        <begin position="103"/>
        <end position="122"/>
    </location>
</feature>
<keyword evidence="1" id="KW-0812">Transmembrane</keyword>
<dbReference type="RefSeq" id="WP_038549537.1">
    <property type="nucleotide sequence ID" value="NZ_CP006842.1"/>
</dbReference>
<dbReference type="KEGG" id="cgy:CGLY_11440"/>
<dbReference type="AlphaFoldDB" id="X5DNK1"/>
<keyword evidence="1" id="KW-0472">Membrane</keyword>
<gene>
    <name evidence="2" type="ORF">CGLY_11440</name>
</gene>
<dbReference type="eggNOG" id="ENOG5031KTM">
    <property type="taxonomic scope" value="Bacteria"/>
</dbReference>
<sequence length="265" mass="28468">MSDSVRTLQEIHASFSPALPGRIIAAVLLSVFFGATVSPLAGPWILFILAPVLLVGMFYVSISLRATGLRANNYAPMRADDETPSSLGGTMEEPRSPNRRLQVFTYVAGPAIYLLIWAGQYINSATAQWTYAGIVTALTLVAFWRAFVLEGAVPDGYLPPSHVFAAEPDWSPHDDADAVAAVLHAVQAVPGGRQVRRDVLTGLARPLTSSPQDASGVDRGLQALTAQGRSAVLRERKDATTVVEWVTLTTDGRDHYETSPPMAGR</sequence>